<sequence>MQINNKYIEKFDEAKYTFEERLQEIRSSSIEGKIEFNEMVSSWVVFVEKKCVFESNESKGKDAELATLLSCKVNDYNEMNKYLLESVINMP</sequence>
<gene>
    <name evidence="1" type="ORF">JCM19235_5014</name>
</gene>
<evidence type="ECO:0000313" key="2">
    <source>
        <dbReference type="Proteomes" id="UP000029228"/>
    </source>
</evidence>
<accession>A0A090SQ87</accession>
<evidence type="ECO:0000313" key="1">
    <source>
        <dbReference type="EMBL" id="GAL21532.1"/>
    </source>
</evidence>
<protein>
    <submittedName>
        <fullName evidence="1">Uncharacterized protein</fullName>
    </submittedName>
</protein>
<comment type="caution">
    <text evidence="1">The sequence shown here is derived from an EMBL/GenBank/DDBJ whole genome shotgun (WGS) entry which is preliminary data.</text>
</comment>
<dbReference type="STRING" id="990268.JCM19235_5014"/>
<organism evidence="1 2">
    <name type="scientific">Vibrio maritimus</name>
    <dbReference type="NCBI Taxonomy" id="990268"/>
    <lineage>
        <taxon>Bacteria</taxon>
        <taxon>Pseudomonadati</taxon>
        <taxon>Pseudomonadota</taxon>
        <taxon>Gammaproteobacteria</taxon>
        <taxon>Vibrionales</taxon>
        <taxon>Vibrionaceae</taxon>
        <taxon>Vibrio</taxon>
    </lineage>
</organism>
<dbReference type="Proteomes" id="UP000029228">
    <property type="component" value="Unassembled WGS sequence"/>
</dbReference>
<name>A0A090SQ87_9VIBR</name>
<keyword evidence="2" id="KW-1185">Reference proteome</keyword>
<proteinExistence type="predicted"/>
<dbReference type="EMBL" id="BBMR01000008">
    <property type="protein sequence ID" value="GAL21532.1"/>
    <property type="molecule type" value="Genomic_DNA"/>
</dbReference>
<dbReference type="AlphaFoldDB" id="A0A090SQ87"/>
<reference evidence="1 2" key="1">
    <citation type="submission" date="2014-09" db="EMBL/GenBank/DDBJ databases">
        <title>Vibrio maritimus JCM 19235. (C45) whole genome shotgun sequence.</title>
        <authorList>
            <person name="Sawabe T."/>
            <person name="Meirelles P."/>
            <person name="Nakanishi M."/>
            <person name="Sayaka M."/>
            <person name="Hattori M."/>
            <person name="Ohkuma M."/>
        </authorList>
    </citation>
    <scope>NUCLEOTIDE SEQUENCE [LARGE SCALE GENOMIC DNA]</scope>
    <source>
        <strain evidence="2">JCM19235</strain>
    </source>
</reference>